<protein>
    <submittedName>
        <fullName evidence="3">Thioredoxin family protein</fullName>
    </submittedName>
</protein>
<dbReference type="Pfam" id="PF00085">
    <property type="entry name" value="Thioredoxin"/>
    <property type="match status" value="1"/>
</dbReference>
<dbReference type="Proteomes" id="UP000694257">
    <property type="component" value="Chromosome"/>
</dbReference>
<accession>A0ABX8S238</accession>
<organism evidence="3 4">
    <name type="scientific">Nocardia iowensis</name>
    <dbReference type="NCBI Taxonomy" id="204891"/>
    <lineage>
        <taxon>Bacteria</taxon>
        <taxon>Bacillati</taxon>
        <taxon>Actinomycetota</taxon>
        <taxon>Actinomycetes</taxon>
        <taxon>Mycobacteriales</taxon>
        <taxon>Nocardiaceae</taxon>
        <taxon>Nocardia</taxon>
    </lineage>
</organism>
<evidence type="ECO:0000256" key="1">
    <source>
        <dbReference type="SAM" id="MobiDB-lite"/>
    </source>
</evidence>
<feature type="region of interest" description="Disordered" evidence="1">
    <location>
        <begin position="1"/>
        <end position="22"/>
    </location>
</feature>
<dbReference type="CDD" id="cd02947">
    <property type="entry name" value="TRX_family"/>
    <property type="match status" value="1"/>
</dbReference>
<feature type="domain" description="Thioredoxin" evidence="2">
    <location>
        <begin position="21"/>
        <end position="71"/>
    </location>
</feature>
<feature type="region of interest" description="Disordered" evidence="1">
    <location>
        <begin position="66"/>
        <end position="89"/>
    </location>
</feature>
<evidence type="ECO:0000313" key="4">
    <source>
        <dbReference type="Proteomes" id="UP000694257"/>
    </source>
</evidence>
<reference evidence="3 4" key="1">
    <citation type="submission" date="2021-07" db="EMBL/GenBank/DDBJ databases">
        <title>Whole Genome Sequence of Nocardia Iowensis.</title>
        <authorList>
            <person name="Lamm A."/>
            <person name="Collins-Fairclough A.M."/>
            <person name="Bunk B."/>
            <person name="Sproer C."/>
        </authorList>
    </citation>
    <scope>NUCLEOTIDE SEQUENCE [LARGE SCALE GENOMIC DNA]</scope>
    <source>
        <strain evidence="3 4">NRRL 5646</strain>
    </source>
</reference>
<name>A0ABX8S238_NOCIO</name>
<dbReference type="RefSeq" id="WP_218479302.1">
    <property type="nucleotide sequence ID" value="NZ_JBICUW010000001.1"/>
</dbReference>
<gene>
    <name evidence="3" type="ORF">KV110_36045</name>
</gene>
<dbReference type="EMBL" id="CP078145">
    <property type="protein sequence ID" value="QXN96008.1"/>
    <property type="molecule type" value="Genomic_DNA"/>
</dbReference>
<keyword evidence="4" id="KW-1185">Reference proteome</keyword>
<feature type="compositionally biased region" description="Basic and acidic residues" evidence="1">
    <location>
        <begin position="77"/>
        <end position="87"/>
    </location>
</feature>
<evidence type="ECO:0000313" key="3">
    <source>
        <dbReference type="EMBL" id="QXN96008.1"/>
    </source>
</evidence>
<proteinExistence type="predicted"/>
<dbReference type="InterPro" id="IPR013766">
    <property type="entry name" value="Thioredoxin_domain"/>
</dbReference>
<evidence type="ECO:0000259" key="2">
    <source>
        <dbReference type="Pfam" id="PF00085"/>
    </source>
</evidence>
<sequence>MNDDYKANNLPTPRPRRRHRQSDLPVLAHFRADWSSESRQVDPSLEAIYSEHRDQIEIVNLDIDRNPTTAAPSRARRSVDQQLRDRYPGTASSAQSTVLVWMLYVPPVGLEPTLDGF</sequence>